<sequence length="305" mass="32966">MQLPTLRQMQYFVALAETGSFSRAAASCGVTQSTLSDAVRQLEETIGVSLVERANRLVALTAAGEASLPRMKALLVDTRELMDAARSSHAPLAGRIRLGVIPSIAPYFLPRVLPQLRQAYPGLKLHLREDLTRPMLDDLRAGRLDAVLIALPAPVDGLVVEKVAEDSLLVAVPGEHPLAGRQVVGARELAAETLLLLEDGHCLSDHVRAAAPELAARESDEIRASSLTTLVQMVDNGLGITFLPRIATEAGILSGTQIALMSIEQREARRSLALCWRRGTSRDQDFRLLADHLGRFALEPVRAAS</sequence>
<dbReference type="Pfam" id="PF03466">
    <property type="entry name" value="LysR_substrate"/>
    <property type="match status" value="1"/>
</dbReference>
<dbReference type="PANTHER" id="PTHR30346:SF26">
    <property type="entry name" value="HYDROGEN PEROXIDE-INDUCIBLE GENES ACTIVATOR"/>
    <property type="match status" value="1"/>
</dbReference>
<evidence type="ECO:0000256" key="2">
    <source>
        <dbReference type="ARBA" id="ARBA00023015"/>
    </source>
</evidence>
<dbReference type="Proteomes" id="UP001223743">
    <property type="component" value="Unassembled WGS sequence"/>
</dbReference>
<dbReference type="Pfam" id="PF00126">
    <property type="entry name" value="HTH_1"/>
    <property type="match status" value="1"/>
</dbReference>
<keyword evidence="8" id="KW-1185">Reference proteome</keyword>
<comment type="caution">
    <text evidence="7">The sequence shown here is derived from an EMBL/GenBank/DDBJ whole genome shotgun (WGS) entry which is preliminary data.</text>
</comment>
<evidence type="ECO:0000256" key="5">
    <source>
        <dbReference type="ARBA" id="ARBA00023163"/>
    </source>
</evidence>
<evidence type="ECO:0000313" key="7">
    <source>
        <dbReference type="EMBL" id="MDQ0517834.1"/>
    </source>
</evidence>
<reference evidence="7 8" key="1">
    <citation type="submission" date="2023-07" db="EMBL/GenBank/DDBJ databases">
        <title>Genomic Encyclopedia of Type Strains, Phase IV (KMG-IV): sequencing the most valuable type-strain genomes for metagenomic binning, comparative biology and taxonomic classification.</title>
        <authorList>
            <person name="Goeker M."/>
        </authorList>
    </citation>
    <scope>NUCLEOTIDE SEQUENCE [LARGE SCALE GENOMIC DNA]</scope>
    <source>
        <strain evidence="7 8">B1-1</strain>
    </source>
</reference>
<dbReference type="PROSITE" id="PS50931">
    <property type="entry name" value="HTH_LYSR"/>
    <property type="match status" value="1"/>
</dbReference>
<evidence type="ECO:0000313" key="8">
    <source>
        <dbReference type="Proteomes" id="UP001223743"/>
    </source>
</evidence>
<proteinExistence type="inferred from homology"/>
<dbReference type="Gene3D" id="3.40.190.10">
    <property type="entry name" value="Periplasmic binding protein-like II"/>
    <property type="match status" value="2"/>
</dbReference>
<dbReference type="SUPFAM" id="SSF46785">
    <property type="entry name" value="Winged helix' DNA-binding domain"/>
    <property type="match status" value="1"/>
</dbReference>
<evidence type="ECO:0000256" key="3">
    <source>
        <dbReference type="ARBA" id="ARBA00023125"/>
    </source>
</evidence>
<gene>
    <name evidence="7" type="ORF">QO015_003447</name>
</gene>
<dbReference type="InterPro" id="IPR036390">
    <property type="entry name" value="WH_DNA-bd_sf"/>
</dbReference>
<keyword evidence="4" id="KW-0010">Activator</keyword>
<dbReference type="CDD" id="cd08411">
    <property type="entry name" value="PBP2_OxyR"/>
    <property type="match status" value="1"/>
</dbReference>
<keyword evidence="3" id="KW-0238">DNA-binding</keyword>
<dbReference type="PRINTS" id="PR00039">
    <property type="entry name" value="HTHLYSR"/>
</dbReference>
<keyword evidence="2" id="KW-0805">Transcription regulation</keyword>
<protein>
    <submittedName>
        <fullName evidence="7">LysR family hydrogen peroxide-inducible transcriptional activator</fullName>
    </submittedName>
</protein>
<dbReference type="Gene3D" id="1.10.10.10">
    <property type="entry name" value="Winged helix-like DNA-binding domain superfamily/Winged helix DNA-binding domain"/>
    <property type="match status" value="1"/>
</dbReference>
<evidence type="ECO:0000256" key="1">
    <source>
        <dbReference type="ARBA" id="ARBA00009437"/>
    </source>
</evidence>
<dbReference type="SUPFAM" id="SSF53850">
    <property type="entry name" value="Periplasmic binding protein-like II"/>
    <property type="match status" value="1"/>
</dbReference>
<accession>A0ABU0MA35</accession>
<dbReference type="EMBL" id="JAUSWJ010000001">
    <property type="protein sequence ID" value="MDQ0517834.1"/>
    <property type="molecule type" value="Genomic_DNA"/>
</dbReference>
<feature type="domain" description="HTH lysR-type" evidence="6">
    <location>
        <begin position="4"/>
        <end position="61"/>
    </location>
</feature>
<evidence type="ECO:0000259" key="6">
    <source>
        <dbReference type="PROSITE" id="PS50931"/>
    </source>
</evidence>
<keyword evidence="5" id="KW-0804">Transcription</keyword>
<dbReference type="PANTHER" id="PTHR30346">
    <property type="entry name" value="TRANSCRIPTIONAL DUAL REGULATOR HCAR-RELATED"/>
    <property type="match status" value="1"/>
</dbReference>
<dbReference type="InterPro" id="IPR036388">
    <property type="entry name" value="WH-like_DNA-bd_sf"/>
</dbReference>
<evidence type="ECO:0000256" key="4">
    <source>
        <dbReference type="ARBA" id="ARBA00023159"/>
    </source>
</evidence>
<dbReference type="InterPro" id="IPR005119">
    <property type="entry name" value="LysR_subst-bd"/>
</dbReference>
<comment type="similarity">
    <text evidence="1">Belongs to the LysR transcriptional regulatory family.</text>
</comment>
<organism evidence="7 8">
    <name type="scientific">Kaistia geumhonensis</name>
    <dbReference type="NCBI Taxonomy" id="410839"/>
    <lineage>
        <taxon>Bacteria</taxon>
        <taxon>Pseudomonadati</taxon>
        <taxon>Pseudomonadota</taxon>
        <taxon>Alphaproteobacteria</taxon>
        <taxon>Hyphomicrobiales</taxon>
        <taxon>Kaistiaceae</taxon>
        <taxon>Kaistia</taxon>
    </lineage>
</organism>
<dbReference type="RefSeq" id="WP_266282683.1">
    <property type="nucleotide sequence ID" value="NZ_JAPKNF010000002.1"/>
</dbReference>
<name>A0ABU0MA35_9HYPH</name>
<dbReference type="InterPro" id="IPR000847">
    <property type="entry name" value="LysR_HTH_N"/>
</dbReference>